<organism evidence="2 3">
    <name type="scientific">Corynebacterium lowii</name>
    <dbReference type="NCBI Taxonomy" id="1544413"/>
    <lineage>
        <taxon>Bacteria</taxon>
        <taxon>Bacillati</taxon>
        <taxon>Actinomycetota</taxon>
        <taxon>Actinomycetes</taxon>
        <taxon>Mycobacteriales</taxon>
        <taxon>Corynebacteriaceae</taxon>
        <taxon>Corynebacterium</taxon>
    </lineage>
</organism>
<proteinExistence type="predicted"/>
<gene>
    <name evidence="2" type="ORF">Clow_01814</name>
</gene>
<keyword evidence="1" id="KW-0472">Membrane</keyword>
<sequence length="243" mass="25626">MRAQVIFFSLLFTAGMWMSKVAQPLYFEGRGAMIAFGVGYAVMAVVGGFSFAWGYLADRLGGFNAVRLGAFVYALGLGGRIFTDLVPSVIFSAIAGAGASLALVGIRPWIRSRVADEEIPKIVASRSLGNQSGVFVGTLGAALIFALASQAEAGQRTALLMAPFLVMLAVAWISFAGRSARYAVPAKNNDVVHDKAATRVLVVKLAVLGVLSGFYVSLVAPYIPVIFTRAGLTDARGLPLLFL</sequence>
<feature type="transmembrane region" description="Helical" evidence="1">
    <location>
        <begin position="131"/>
        <end position="148"/>
    </location>
</feature>
<dbReference type="PATRIC" id="fig|1544413.3.peg.1820"/>
<dbReference type="OrthoDB" id="4935358at2"/>
<keyword evidence="1" id="KW-0812">Transmembrane</keyword>
<keyword evidence="3" id="KW-1185">Reference proteome</keyword>
<evidence type="ECO:0000313" key="2">
    <source>
        <dbReference type="EMBL" id="KQB85682.1"/>
    </source>
</evidence>
<accession>A0A0N8W046</accession>
<feature type="transmembrane region" description="Helical" evidence="1">
    <location>
        <begin position="201"/>
        <end position="223"/>
    </location>
</feature>
<keyword evidence="1" id="KW-1133">Transmembrane helix</keyword>
<dbReference type="STRING" id="1544413.Clow_01814"/>
<dbReference type="RefSeq" id="WP_156334828.1">
    <property type="nucleotide sequence ID" value="NZ_JAUSQY010000001.1"/>
</dbReference>
<dbReference type="Gene3D" id="1.20.1250.20">
    <property type="entry name" value="MFS general substrate transporter like domains"/>
    <property type="match status" value="1"/>
</dbReference>
<comment type="caution">
    <text evidence="2">The sequence shown here is derived from an EMBL/GenBank/DDBJ whole genome shotgun (WGS) entry which is preliminary data.</text>
</comment>
<name>A0A0N8W046_9CORY</name>
<dbReference type="EMBL" id="LKEV01000006">
    <property type="protein sequence ID" value="KQB85682.1"/>
    <property type="molecule type" value="Genomic_DNA"/>
</dbReference>
<dbReference type="InterPro" id="IPR036259">
    <property type="entry name" value="MFS_trans_sf"/>
</dbReference>
<dbReference type="Proteomes" id="UP000050488">
    <property type="component" value="Unassembled WGS sequence"/>
</dbReference>
<feature type="transmembrane region" description="Helical" evidence="1">
    <location>
        <begin position="65"/>
        <end position="83"/>
    </location>
</feature>
<reference evidence="2 3" key="1">
    <citation type="submission" date="2015-10" db="EMBL/GenBank/DDBJ databases">
        <title>Corynebacteirum lowii and Corynebacterium oculi species nova, derived from human clinical disease and and emended description of Corynebacterium mastiditis.</title>
        <authorList>
            <person name="Bernard K."/>
            <person name="Pacheco A.L."/>
            <person name="Mcdougall C."/>
            <person name="Burtx T."/>
            <person name="Weibe D."/>
            <person name="Tyler S."/>
            <person name="Olson A.B."/>
            <person name="Cnockaert M."/>
            <person name="Eguchi H."/>
            <person name="Kuwahara T."/>
            <person name="Nakayama-Imaohji H."/>
            <person name="Boudewijins M."/>
            <person name="Van Hoecke F."/>
            <person name="Bernier A.-M."/>
            <person name="Vandamme P."/>
        </authorList>
    </citation>
    <scope>NUCLEOTIDE SEQUENCE [LARGE SCALE GENOMIC DNA]</scope>
    <source>
        <strain evidence="2 3">NML 130206</strain>
    </source>
</reference>
<protein>
    <submittedName>
        <fullName evidence="2">Major Facilitator Superfamily protein</fullName>
    </submittedName>
</protein>
<dbReference type="AlphaFoldDB" id="A0A0N8W046"/>
<evidence type="ECO:0000313" key="3">
    <source>
        <dbReference type="Proteomes" id="UP000050488"/>
    </source>
</evidence>
<dbReference type="SUPFAM" id="SSF103473">
    <property type="entry name" value="MFS general substrate transporter"/>
    <property type="match status" value="1"/>
</dbReference>
<feature type="transmembrane region" description="Helical" evidence="1">
    <location>
        <begin position="160"/>
        <end position="180"/>
    </location>
</feature>
<feature type="transmembrane region" description="Helical" evidence="1">
    <location>
        <begin position="32"/>
        <end position="53"/>
    </location>
</feature>
<feature type="transmembrane region" description="Helical" evidence="1">
    <location>
        <begin position="89"/>
        <end position="110"/>
    </location>
</feature>
<evidence type="ECO:0000256" key="1">
    <source>
        <dbReference type="SAM" id="Phobius"/>
    </source>
</evidence>